<name>A0A4P6HIW2_9BACT</name>
<dbReference type="EMBL" id="CP026538">
    <property type="protein sequence ID" value="QAZ66775.1"/>
    <property type="molecule type" value="Genomic_DNA"/>
</dbReference>
<dbReference type="Proteomes" id="UP000293296">
    <property type="component" value="Chromosome"/>
</dbReference>
<sequence>MAACLLCWPNYADAASYSGGVWQTPLVNLRDRFLTKVARTAGLSLEATRFDVDLSRDRTIKVVAIPGHNLSPSARIRVRLFADAARTILRADSGWLDAWPAIFATADLEWEADNWWSGRVLAEDVARLPRSYLYVLPRQAFCRYLSVDLDDQANPAGYIDLARLVVAPGWEPLFNFSYGVGLGWESATLAETSLSGAEHFEERPPSRVVSFRLDYMNRVEATNQALAMTRALDVSGEVYFVFDPANLLLMQQRSFLGRLRQLSALEHVACNINGMAFEIKEVVA</sequence>
<proteinExistence type="predicted"/>
<dbReference type="OrthoDB" id="977800at2"/>
<organism evidence="1 2">
    <name type="scientific">Solidesulfovibrio carbinolicus</name>
    <dbReference type="NCBI Taxonomy" id="296842"/>
    <lineage>
        <taxon>Bacteria</taxon>
        <taxon>Pseudomonadati</taxon>
        <taxon>Thermodesulfobacteriota</taxon>
        <taxon>Desulfovibrionia</taxon>
        <taxon>Desulfovibrionales</taxon>
        <taxon>Desulfovibrionaceae</taxon>
        <taxon>Solidesulfovibrio</taxon>
    </lineage>
</organism>
<accession>A0A4P6HIW2</accession>
<dbReference type="KEGG" id="dcb:C3Y92_05760"/>
<keyword evidence="2" id="KW-1185">Reference proteome</keyword>
<gene>
    <name evidence="1" type="ORF">C3Y92_05760</name>
</gene>
<reference evidence="1 2" key="1">
    <citation type="submission" date="2018-02" db="EMBL/GenBank/DDBJ databases">
        <title>Genome sequence of Desulfovibrio carbinolicus DSM 3852.</title>
        <authorList>
            <person name="Wilbanks E."/>
            <person name="Skennerton C.T."/>
            <person name="Orphan V.J."/>
        </authorList>
    </citation>
    <scope>NUCLEOTIDE SEQUENCE [LARGE SCALE GENOMIC DNA]</scope>
    <source>
        <strain evidence="1 2">DSM 3852</strain>
    </source>
</reference>
<dbReference type="RefSeq" id="WP_129350516.1">
    <property type="nucleotide sequence ID" value="NZ_CP026538.1"/>
</dbReference>
<protein>
    <submittedName>
        <fullName evidence="1">Uncharacterized protein</fullName>
    </submittedName>
</protein>
<evidence type="ECO:0000313" key="2">
    <source>
        <dbReference type="Proteomes" id="UP000293296"/>
    </source>
</evidence>
<evidence type="ECO:0000313" key="1">
    <source>
        <dbReference type="EMBL" id="QAZ66775.1"/>
    </source>
</evidence>
<dbReference type="AlphaFoldDB" id="A0A4P6HIW2"/>